<name>A0A5J6Z9G8_9CORY</name>
<dbReference type="CDD" id="cd12954">
    <property type="entry name" value="MMP_TTHA0227_like_1"/>
    <property type="match status" value="1"/>
</dbReference>
<evidence type="ECO:0008006" key="3">
    <source>
        <dbReference type="Google" id="ProtNLM"/>
    </source>
</evidence>
<accession>A0A5J6Z9G8</accession>
<proteinExistence type="predicted"/>
<keyword evidence="2" id="KW-1185">Reference proteome</keyword>
<dbReference type="Gene3D" id="3.30.2010.20">
    <property type="match status" value="1"/>
</dbReference>
<evidence type="ECO:0000313" key="1">
    <source>
        <dbReference type="EMBL" id="QFQ02961.1"/>
    </source>
</evidence>
<dbReference type="InterPro" id="IPR038555">
    <property type="entry name" value="Zincin_1_sf"/>
</dbReference>
<organism evidence="1 2">
    <name type="scientific">Corynebacterium urogenitale</name>
    <dbReference type="NCBI Taxonomy" id="2487892"/>
    <lineage>
        <taxon>Bacteria</taxon>
        <taxon>Bacillati</taxon>
        <taxon>Actinomycetota</taxon>
        <taxon>Actinomycetes</taxon>
        <taxon>Mycobacteriales</taxon>
        <taxon>Corynebacteriaceae</taxon>
        <taxon>Corynebacterium</taxon>
    </lineage>
</organism>
<dbReference type="Proteomes" id="UP000326711">
    <property type="component" value="Chromosome"/>
</dbReference>
<reference evidence="2" key="1">
    <citation type="submission" date="2019-10" db="EMBL/GenBank/DDBJ databases">
        <title>Complete genome sequence of Corynebacterium urogenitalis DSM 108747, isolated from the genital tract of a cow.</title>
        <authorList>
            <person name="Ruckert C."/>
            <person name="Ballas P."/>
            <person name="Wagener K."/>
            <person name="Drillich M."/>
            <person name="Kaempfer P."/>
            <person name="Busse H.-J."/>
            <person name="Ehling-Schulz M."/>
        </authorList>
    </citation>
    <scope>NUCLEOTIDE SEQUENCE [LARGE SCALE GENOMIC DNA]</scope>
    <source>
        <strain evidence="2">LMM 1652</strain>
    </source>
</reference>
<dbReference type="RefSeq" id="WP_151903263.1">
    <property type="nucleotide sequence ID" value="NZ_CP045032.1"/>
</dbReference>
<protein>
    <recommendedName>
        <fullName evidence="3">Metallopeptidase family protein</fullName>
    </recommendedName>
</protein>
<dbReference type="EMBL" id="CP045032">
    <property type="protein sequence ID" value="QFQ02961.1"/>
    <property type="molecule type" value="Genomic_DNA"/>
</dbReference>
<dbReference type="OrthoDB" id="4966605at2"/>
<sequence length="154" mass="17531">MGHITRVRQDRHGRGIRGVLLPDVPRRKSRSQQFDTAVIDAYEPIVERFDDRLAALDVAVDIVPRMRLDVGYRQWPEDVVADGQVPLGRLVPAGVDSSGRPTRPRIIIFRRPVELRAGSPAMLREQLHDILVRLVAVYLNVPPEVIDPSFTWDR</sequence>
<dbReference type="AlphaFoldDB" id="A0A5J6Z9G8"/>
<evidence type="ECO:0000313" key="2">
    <source>
        <dbReference type="Proteomes" id="UP000326711"/>
    </source>
</evidence>
<gene>
    <name evidence="1" type="ORF">CUROG_08065</name>
</gene>
<dbReference type="SUPFAM" id="SSF55486">
    <property type="entry name" value="Metalloproteases ('zincins'), catalytic domain"/>
    <property type="match status" value="1"/>
</dbReference>
<dbReference type="KEGG" id="cuo:CUROG_08065"/>